<feature type="transmembrane region" description="Helical" evidence="1">
    <location>
        <begin position="396"/>
        <end position="417"/>
    </location>
</feature>
<dbReference type="Pfam" id="PF07690">
    <property type="entry name" value="MFS_1"/>
    <property type="match status" value="1"/>
</dbReference>
<feature type="transmembrane region" description="Helical" evidence="1">
    <location>
        <begin position="129"/>
        <end position="151"/>
    </location>
</feature>
<feature type="transmembrane region" description="Helical" evidence="1">
    <location>
        <begin position="267"/>
        <end position="288"/>
    </location>
</feature>
<evidence type="ECO:0000313" key="2">
    <source>
        <dbReference type="EMBL" id="GAA5414893.1"/>
    </source>
</evidence>
<dbReference type="SUPFAM" id="SSF103473">
    <property type="entry name" value="MFS general substrate transporter"/>
    <property type="match status" value="1"/>
</dbReference>
<dbReference type="Proteomes" id="UP001449582">
    <property type="component" value="Unassembled WGS sequence"/>
</dbReference>
<feature type="transmembrane region" description="Helical" evidence="1">
    <location>
        <begin position="171"/>
        <end position="191"/>
    </location>
</feature>
<feature type="transmembrane region" description="Helical" evidence="1">
    <location>
        <begin position="12"/>
        <end position="29"/>
    </location>
</feature>
<keyword evidence="1" id="KW-0472">Membrane</keyword>
<proteinExistence type="predicted"/>
<dbReference type="InterPro" id="IPR036259">
    <property type="entry name" value="MFS_trans_sf"/>
</dbReference>
<keyword evidence="1" id="KW-0812">Transmembrane</keyword>
<feature type="transmembrane region" description="Helical" evidence="1">
    <location>
        <begin position="221"/>
        <end position="239"/>
    </location>
</feature>
<accession>A0ABP9U6C7</accession>
<reference evidence="2" key="1">
    <citation type="submission" date="2024-02" db="EMBL/GenBank/DDBJ databases">
        <title>Draft genome sequence of new strains in genus Ureaplasma.</title>
        <authorList>
            <person name="Nakajima Y."/>
            <person name="Segawa T."/>
        </authorList>
    </citation>
    <scope>NUCLEOTIDE SEQUENCE [LARGE SCALE GENOMIC DNA]</scope>
    <source>
        <strain evidence="2">OM1</strain>
    </source>
</reference>
<feature type="transmembrane region" description="Helical" evidence="1">
    <location>
        <begin position="72"/>
        <end position="89"/>
    </location>
</feature>
<feature type="transmembrane region" description="Helical" evidence="1">
    <location>
        <begin position="295"/>
        <end position="314"/>
    </location>
</feature>
<keyword evidence="1" id="KW-1133">Transmembrane helix</keyword>
<dbReference type="InterPro" id="IPR011701">
    <property type="entry name" value="MFS"/>
</dbReference>
<sequence length="450" mass="50889">MKFENNTTRYFFIVYTLYWIPVMLIRSYRGTLQLSIGDTDLLWIVVAGYGFSSVVVRLLANVISYVFKYRKAFLFFSIIVQICLLAPILCEVTTTASILQALAIGIGASCIGSYELLFKEQYSKDRSFLTISLLTIPPLVANFISAPLMSVVRSAATVVSEGNKINTHTLLVLWALALAIICLVFLMLIFLREDKRITTTLVNRKYYTHLKPFYIRHSKEAFLFFLLAVAGMLIVFVKFTNSGAVAMLHIQALAHYTGIESWAYEGWMPAIFSLFQLIAGVLVIQVLIRRWNLIGIFFLASVIWMGYEVAAAFIRNPIGYLFIQILNGFAYGLLFNLVLALVLKLASRKAVMNTMGIYQTFLAVGISLACWFAPWVKGQIMNHDMSFNSYMGAYMIENWIMLGCIGAAMIIFFIVGYEFNKLHKPEVVKPYIDRTQALNESVVLSKAIEK</sequence>
<organism evidence="2 3">
    <name type="scientific">Ureaplasma ceti</name>
    <dbReference type="NCBI Taxonomy" id="3119530"/>
    <lineage>
        <taxon>Bacteria</taxon>
        <taxon>Bacillati</taxon>
        <taxon>Mycoplasmatota</taxon>
        <taxon>Mycoplasmoidales</taxon>
        <taxon>Mycoplasmoidaceae</taxon>
        <taxon>Ureaplasma</taxon>
    </lineage>
</organism>
<feature type="transmembrane region" description="Helical" evidence="1">
    <location>
        <begin position="95"/>
        <end position="117"/>
    </location>
</feature>
<feature type="transmembrane region" description="Helical" evidence="1">
    <location>
        <begin position="355"/>
        <end position="376"/>
    </location>
</feature>
<feature type="transmembrane region" description="Helical" evidence="1">
    <location>
        <begin position="41"/>
        <end position="60"/>
    </location>
</feature>
<evidence type="ECO:0000256" key="1">
    <source>
        <dbReference type="SAM" id="Phobius"/>
    </source>
</evidence>
<evidence type="ECO:0008006" key="4">
    <source>
        <dbReference type="Google" id="ProtNLM"/>
    </source>
</evidence>
<dbReference type="Gene3D" id="1.20.1250.20">
    <property type="entry name" value="MFS general substrate transporter like domains"/>
    <property type="match status" value="1"/>
</dbReference>
<feature type="transmembrane region" description="Helical" evidence="1">
    <location>
        <begin position="320"/>
        <end position="343"/>
    </location>
</feature>
<gene>
    <name evidence="2" type="ORF">UREOM_6040</name>
</gene>
<dbReference type="EMBL" id="BAABQM010000004">
    <property type="protein sequence ID" value="GAA5414893.1"/>
    <property type="molecule type" value="Genomic_DNA"/>
</dbReference>
<comment type="caution">
    <text evidence="2">The sequence shown here is derived from an EMBL/GenBank/DDBJ whole genome shotgun (WGS) entry which is preliminary data.</text>
</comment>
<protein>
    <recommendedName>
        <fullName evidence="4">Permease</fullName>
    </recommendedName>
</protein>
<name>A0ABP9U6C7_9BACT</name>
<keyword evidence="3" id="KW-1185">Reference proteome</keyword>
<evidence type="ECO:0000313" key="3">
    <source>
        <dbReference type="Proteomes" id="UP001449582"/>
    </source>
</evidence>